<evidence type="ECO:0000256" key="2">
    <source>
        <dbReference type="SAM" id="Coils"/>
    </source>
</evidence>
<name>A0ABQ1W4T0_9BACL</name>
<dbReference type="InterPro" id="IPR007157">
    <property type="entry name" value="PspA_VIPP1"/>
</dbReference>
<protein>
    <submittedName>
        <fullName evidence="4">Phage shock protein A</fullName>
    </submittedName>
</protein>
<comment type="caution">
    <text evidence="4">The sequence shown here is derived from an EMBL/GenBank/DDBJ whole genome shotgun (WGS) entry which is preliminary data.</text>
</comment>
<proteinExistence type="inferred from homology"/>
<dbReference type="EMBL" id="BMIW01000031">
    <property type="protein sequence ID" value="GGG11445.1"/>
    <property type="molecule type" value="Genomic_DNA"/>
</dbReference>
<evidence type="ECO:0000256" key="3">
    <source>
        <dbReference type="SAM" id="MobiDB-lite"/>
    </source>
</evidence>
<dbReference type="RefSeq" id="WP_120464364.1">
    <property type="nucleotide sequence ID" value="NZ_BMIW01000031.1"/>
</dbReference>
<sequence length="215" mass="24255">MGILSRMQSITRANVNSRLDRVDHPEKAIDEYMRGLNRDLGQVKAETASLLAEERRAQNAWNECRSEINKLQRYAEKSVETGNEEDALRFLEQKAKLNERLSDLLTASDLVSTKLASMKRLQDKLIADLGELENRRIELKEKASSFQETEEQVTQALYEAEALAELRAEGRGEGVDTGMLQLEQDQFSQTSPAGSVKQESLEDELAAIKAKLNKE</sequence>
<dbReference type="PANTHER" id="PTHR31088:SF6">
    <property type="entry name" value="PHAGE SHOCK PROTEIN A"/>
    <property type="match status" value="1"/>
</dbReference>
<accession>A0ABQ1W4T0</accession>
<evidence type="ECO:0000256" key="1">
    <source>
        <dbReference type="ARBA" id="ARBA00043985"/>
    </source>
</evidence>
<feature type="compositionally biased region" description="Polar residues" evidence="3">
    <location>
        <begin position="183"/>
        <end position="193"/>
    </location>
</feature>
<feature type="region of interest" description="Disordered" evidence="3">
    <location>
        <begin position="168"/>
        <end position="201"/>
    </location>
</feature>
<reference evidence="5" key="1">
    <citation type="journal article" date="2019" name="Int. J. Syst. Evol. Microbiol.">
        <title>The Global Catalogue of Microorganisms (GCM) 10K type strain sequencing project: providing services to taxonomists for standard genome sequencing and annotation.</title>
        <authorList>
            <consortium name="The Broad Institute Genomics Platform"/>
            <consortium name="The Broad Institute Genome Sequencing Center for Infectious Disease"/>
            <person name="Wu L."/>
            <person name="Ma J."/>
        </authorList>
    </citation>
    <scope>NUCLEOTIDE SEQUENCE [LARGE SCALE GENOMIC DNA]</scope>
    <source>
        <strain evidence="5">CGMCC 1.15420</strain>
    </source>
</reference>
<keyword evidence="5" id="KW-1185">Reference proteome</keyword>
<gene>
    <name evidence="4" type="primary">ydjF</name>
    <name evidence="4" type="ORF">GCM10010913_36580</name>
</gene>
<dbReference type="Proteomes" id="UP000608420">
    <property type="component" value="Unassembled WGS sequence"/>
</dbReference>
<keyword evidence="2" id="KW-0175">Coiled coil</keyword>
<organism evidence="4 5">
    <name type="scientific">Paenibacillus aceti</name>
    <dbReference type="NCBI Taxonomy" id="1820010"/>
    <lineage>
        <taxon>Bacteria</taxon>
        <taxon>Bacillati</taxon>
        <taxon>Bacillota</taxon>
        <taxon>Bacilli</taxon>
        <taxon>Bacillales</taxon>
        <taxon>Paenibacillaceae</taxon>
        <taxon>Paenibacillus</taxon>
    </lineage>
</organism>
<evidence type="ECO:0000313" key="5">
    <source>
        <dbReference type="Proteomes" id="UP000608420"/>
    </source>
</evidence>
<evidence type="ECO:0000313" key="4">
    <source>
        <dbReference type="EMBL" id="GGG11445.1"/>
    </source>
</evidence>
<feature type="coiled-coil region" evidence="2">
    <location>
        <begin position="115"/>
        <end position="149"/>
    </location>
</feature>
<comment type="similarity">
    <text evidence="1">Belongs to the PspA/Vipp/IM30 family.</text>
</comment>
<dbReference type="PANTHER" id="PTHR31088">
    <property type="entry name" value="MEMBRANE-ASSOCIATED PROTEIN VIPP1, CHLOROPLASTIC"/>
    <property type="match status" value="1"/>
</dbReference>
<dbReference type="Pfam" id="PF04012">
    <property type="entry name" value="PspA_IM30"/>
    <property type="match status" value="1"/>
</dbReference>